<dbReference type="Proteomes" id="UP000019591">
    <property type="component" value="Plasmid EAL2_808p"/>
</dbReference>
<reference evidence="1 2" key="1">
    <citation type="journal article" date="2014" name="Genome Announc.">
        <title>Complete Genome Sequence of Amino Acid-Utilizing Eubacterium acidaminophilum al-2 (DSM 3953).</title>
        <authorList>
            <person name="Poehlein A."/>
            <person name="Andreesen J.R."/>
            <person name="Daniel R."/>
        </authorList>
    </citation>
    <scope>NUCLEOTIDE SEQUENCE [LARGE SCALE GENOMIC DNA]</scope>
    <source>
        <strain evidence="1 2">DSM 3953</strain>
        <plasmid evidence="2">Plasmid EAL2_808p</plasmid>
    </source>
</reference>
<keyword evidence="2" id="KW-1185">Reference proteome</keyword>
<dbReference type="HOGENOM" id="CLU_2219137_0_0_9"/>
<gene>
    <name evidence="1" type="ORF">EAL2_808p03390</name>
</gene>
<dbReference type="KEGG" id="eac:EAL2_808p03390"/>
<name>W8T7Z0_PEPAC</name>
<dbReference type="eggNOG" id="ENOG502ZPZV">
    <property type="taxonomic scope" value="Bacteria"/>
</dbReference>
<sequence length="106" mass="12646">MKMTIDFNNMKEVQRFVNAEDKRGQTVVIDEKFIVERWGEILFRKAEGATDKMIMEFTTPEEFYSDELQKKYEIPFWTLLDLGRYDVSFEYVADLNELQVVFTPKA</sequence>
<keyword evidence="1" id="KW-0614">Plasmid</keyword>
<evidence type="ECO:0000313" key="1">
    <source>
        <dbReference type="EMBL" id="AHM57844.1"/>
    </source>
</evidence>
<geneLocation type="plasmid" evidence="1 2">
    <name>EAL2_808p</name>
</geneLocation>
<protein>
    <submittedName>
        <fullName evidence="1">Uncharacterized protein</fullName>
    </submittedName>
</protein>
<dbReference type="RefSeq" id="WP_025436707.1">
    <property type="nucleotide sequence ID" value="NZ_CP007453.1"/>
</dbReference>
<proteinExistence type="predicted"/>
<dbReference type="OrthoDB" id="9967256at2"/>
<accession>W8T7Z0</accession>
<organism evidence="1 2">
    <name type="scientific">Peptoclostridium acidaminophilum DSM 3953</name>
    <dbReference type="NCBI Taxonomy" id="1286171"/>
    <lineage>
        <taxon>Bacteria</taxon>
        <taxon>Bacillati</taxon>
        <taxon>Bacillota</taxon>
        <taxon>Clostridia</taxon>
        <taxon>Peptostreptococcales</taxon>
        <taxon>Peptoclostridiaceae</taxon>
        <taxon>Peptoclostridium</taxon>
    </lineage>
</organism>
<dbReference type="PATRIC" id="fig|1286171.3.peg.2515"/>
<dbReference type="AlphaFoldDB" id="W8T7Z0"/>
<evidence type="ECO:0000313" key="2">
    <source>
        <dbReference type="Proteomes" id="UP000019591"/>
    </source>
</evidence>
<dbReference type="EMBL" id="CP007453">
    <property type="protein sequence ID" value="AHM57844.1"/>
    <property type="molecule type" value="Genomic_DNA"/>
</dbReference>